<keyword evidence="2" id="KW-0472">Membrane</keyword>
<keyword evidence="2" id="KW-0812">Transmembrane</keyword>
<feature type="compositionally biased region" description="Low complexity" evidence="1">
    <location>
        <begin position="64"/>
        <end position="149"/>
    </location>
</feature>
<proteinExistence type="predicted"/>
<name>M2R6T2_CERS8</name>
<dbReference type="OrthoDB" id="2576541at2759"/>
<keyword evidence="2" id="KW-1133">Transmembrane helix</keyword>
<dbReference type="HOGENOM" id="CLU_053387_0_0_1"/>
<evidence type="ECO:0000256" key="2">
    <source>
        <dbReference type="SAM" id="Phobius"/>
    </source>
</evidence>
<feature type="region of interest" description="Disordered" evidence="1">
    <location>
        <begin position="246"/>
        <end position="267"/>
    </location>
</feature>
<reference evidence="3 4" key="1">
    <citation type="journal article" date="2012" name="Proc. Natl. Acad. Sci. U.S.A.">
        <title>Comparative genomics of Ceriporiopsis subvermispora and Phanerochaete chrysosporium provide insight into selective ligninolysis.</title>
        <authorList>
            <person name="Fernandez-Fueyo E."/>
            <person name="Ruiz-Duenas F.J."/>
            <person name="Ferreira P."/>
            <person name="Floudas D."/>
            <person name="Hibbett D.S."/>
            <person name="Canessa P."/>
            <person name="Larrondo L.F."/>
            <person name="James T.Y."/>
            <person name="Seelenfreund D."/>
            <person name="Lobos S."/>
            <person name="Polanco R."/>
            <person name="Tello M."/>
            <person name="Honda Y."/>
            <person name="Watanabe T."/>
            <person name="Watanabe T."/>
            <person name="Ryu J.S."/>
            <person name="Kubicek C.P."/>
            <person name="Schmoll M."/>
            <person name="Gaskell J."/>
            <person name="Hammel K.E."/>
            <person name="St John F.J."/>
            <person name="Vanden Wymelenberg A."/>
            <person name="Sabat G."/>
            <person name="Splinter BonDurant S."/>
            <person name="Syed K."/>
            <person name="Yadav J.S."/>
            <person name="Doddapaneni H."/>
            <person name="Subramanian V."/>
            <person name="Lavin J.L."/>
            <person name="Oguiza J.A."/>
            <person name="Perez G."/>
            <person name="Pisabarro A.G."/>
            <person name="Ramirez L."/>
            <person name="Santoyo F."/>
            <person name="Master E."/>
            <person name="Coutinho P.M."/>
            <person name="Henrissat B."/>
            <person name="Lombard V."/>
            <person name="Magnuson J.K."/>
            <person name="Kuees U."/>
            <person name="Hori C."/>
            <person name="Igarashi K."/>
            <person name="Samejima M."/>
            <person name="Held B.W."/>
            <person name="Barry K.W."/>
            <person name="LaButti K.M."/>
            <person name="Lapidus A."/>
            <person name="Lindquist E.A."/>
            <person name="Lucas S.M."/>
            <person name="Riley R."/>
            <person name="Salamov A.A."/>
            <person name="Hoffmeister D."/>
            <person name="Schwenk D."/>
            <person name="Hadar Y."/>
            <person name="Yarden O."/>
            <person name="de Vries R.P."/>
            <person name="Wiebenga A."/>
            <person name="Stenlid J."/>
            <person name="Eastwood D."/>
            <person name="Grigoriev I.V."/>
            <person name="Berka R.M."/>
            <person name="Blanchette R.A."/>
            <person name="Kersten P."/>
            <person name="Martinez A.T."/>
            <person name="Vicuna R."/>
            <person name="Cullen D."/>
        </authorList>
    </citation>
    <scope>NUCLEOTIDE SEQUENCE [LARGE SCALE GENOMIC DNA]</scope>
    <source>
        <strain evidence="3 4">B</strain>
    </source>
</reference>
<feature type="region of interest" description="Disordered" evidence="1">
    <location>
        <begin position="178"/>
        <end position="200"/>
    </location>
</feature>
<feature type="region of interest" description="Disordered" evidence="1">
    <location>
        <begin position="48"/>
        <end position="149"/>
    </location>
</feature>
<evidence type="ECO:0000313" key="3">
    <source>
        <dbReference type="EMBL" id="EMD34002.1"/>
    </source>
</evidence>
<evidence type="ECO:0008006" key="5">
    <source>
        <dbReference type="Google" id="ProtNLM"/>
    </source>
</evidence>
<organism evidence="3 4">
    <name type="scientific">Ceriporiopsis subvermispora (strain B)</name>
    <name type="common">White-rot fungus</name>
    <name type="synonym">Gelatoporia subvermispora</name>
    <dbReference type="NCBI Taxonomy" id="914234"/>
    <lineage>
        <taxon>Eukaryota</taxon>
        <taxon>Fungi</taxon>
        <taxon>Dikarya</taxon>
        <taxon>Basidiomycota</taxon>
        <taxon>Agaricomycotina</taxon>
        <taxon>Agaricomycetes</taxon>
        <taxon>Polyporales</taxon>
        <taxon>Gelatoporiaceae</taxon>
        <taxon>Gelatoporia</taxon>
    </lineage>
</organism>
<dbReference type="EMBL" id="KB445804">
    <property type="protein sequence ID" value="EMD34002.1"/>
    <property type="molecule type" value="Genomic_DNA"/>
</dbReference>
<feature type="compositionally biased region" description="Low complexity" evidence="1">
    <location>
        <begin position="178"/>
        <end position="196"/>
    </location>
</feature>
<feature type="region of interest" description="Disordered" evidence="1">
    <location>
        <begin position="355"/>
        <end position="416"/>
    </location>
</feature>
<dbReference type="AlphaFoldDB" id="M2R6T2"/>
<evidence type="ECO:0000256" key="1">
    <source>
        <dbReference type="SAM" id="MobiDB-lite"/>
    </source>
</evidence>
<protein>
    <recommendedName>
        <fullName evidence="5">Mid2 domain-containing protein</fullName>
    </recommendedName>
</protein>
<evidence type="ECO:0000313" key="4">
    <source>
        <dbReference type="Proteomes" id="UP000016930"/>
    </source>
</evidence>
<dbReference type="STRING" id="914234.M2R6T2"/>
<sequence length="416" mass="41695">MLRSLSLSPSRALFLLVAASCFLVFFASPHYDLLGTNDRAPSIARRQIFPFGPGTDTGTGTGSSSGSSTGSSTGSGTSGASSGTSGSASATSGSSAPATSSSSAPATPTSSNTPTPTVPPGSSSSSAPPTSSSPPTSSPPTDTASSTSFTTALSTALSTNAQGGVQTITYTVTTPVDTPSASASQSAAADQSGNSSKGVSTSTIVGLSVAGGVALIGIVAFVVWKFSKKRFSDDFDDSEAIKWPELNTHGDNPHALPTTRTGGAGFDTASELNLPRPESRAGSTTGTATSTVDLLSVQHDPYAVPPLPHLNPGVSPYRDDPNAPPGVYYDPYSGPVPHTLDGPGAEAIPMTQIGRARSPAPPQYPSYNDGRMSPAPSQFNHQAARARSPGPQAMYGGRVSPGPQVAYGPGPAGYGP</sequence>
<keyword evidence="4" id="KW-1185">Reference proteome</keyword>
<gene>
    <name evidence="3" type="ORF">CERSUDRAFT_117521</name>
</gene>
<dbReference type="Proteomes" id="UP000016930">
    <property type="component" value="Unassembled WGS sequence"/>
</dbReference>
<accession>M2R6T2</accession>
<feature type="transmembrane region" description="Helical" evidence="2">
    <location>
        <begin position="204"/>
        <end position="224"/>
    </location>
</feature>